<evidence type="ECO:0000313" key="1">
    <source>
        <dbReference type="EMBL" id="GGB98808.1"/>
    </source>
</evidence>
<reference evidence="1" key="2">
    <citation type="submission" date="2020-09" db="EMBL/GenBank/DDBJ databases">
        <authorList>
            <person name="Sun Q."/>
            <person name="Zhou Y."/>
        </authorList>
    </citation>
    <scope>NUCLEOTIDE SEQUENCE</scope>
    <source>
        <strain evidence="1">CGMCC 1.15095</strain>
    </source>
</reference>
<proteinExistence type="predicted"/>
<dbReference type="AlphaFoldDB" id="A0A916X5M3"/>
<dbReference type="Proteomes" id="UP000608154">
    <property type="component" value="Unassembled WGS sequence"/>
</dbReference>
<keyword evidence="2" id="KW-1185">Reference proteome</keyword>
<dbReference type="RefSeq" id="WP_188770388.1">
    <property type="nucleotide sequence ID" value="NZ_BMHK01000009.1"/>
</dbReference>
<reference evidence="1" key="1">
    <citation type="journal article" date="2014" name="Int. J. Syst. Evol. Microbiol.">
        <title>Complete genome sequence of Corynebacterium casei LMG S-19264T (=DSM 44701T), isolated from a smear-ripened cheese.</title>
        <authorList>
            <consortium name="US DOE Joint Genome Institute (JGI-PGF)"/>
            <person name="Walter F."/>
            <person name="Albersmeier A."/>
            <person name="Kalinowski J."/>
            <person name="Ruckert C."/>
        </authorList>
    </citation>
    <scope>NUCLEOTIDE SEQUENCE</scope>
    <source>
        <strain evidence="1">CGMCC 1.15095</strain>
    </source>
</reference>
<gene>
    <name evidence="1" type="ORF">GCM10011494_16590</name>
</gene>
<dbReference type="EMBL" id="BMHK01000009">
    <property type="protein sequence ID" value="GGB98808.1"/>
    <property type="molecule type" value="Genomic_DNA"/>
</dbReference>
<evidence type="ECO:0000313" key="2">
    <source>
        <dbReference type="Proteomes" id="UP000608154"/>
    </source>
</evidence>
<protein>
    <recommendedName>
        <fullName evidence="3">Glycosyltransferase family 2 protein</fullName>
    </recommendedName>
</protein>
<comment type="caution">
    <text evidence="1">The sequence shown here is derived from an EMBL/GenBank/DDBJ whole genome shotgun (WGS) entry which is preliminary data.</text>
</comment>
<organism evidence="1 2">
    <name type="scientific">Novosphingobium endophyticum</name>
    <dbReference type="NCBI Taxonomy" id="1955250"/>
    <lineage>
        <taxon>Bacteria</taxon>
        <taxon>Pseudomonadati</taxon>
        <taxon>Pseudomonadota</taxon>
        <taxon>Alphaproteobacteria</taxon>
        <taxon>Sphingomonadales</taxon>
        <taxon>Sphingomonadaceae</taxon>
        <taxon>Novosphingobium</taxon>
    </lineage>
</organism>
<accession>A0A916X5M3</accession>
<sequence>MTEPVTLATCRVVPESGIVRQPPRPPELRNPAYADQFDWDTLFYDVYRVGRHIVFQGPPLLNLRGAIEDSKWFASRMTGLFPRAKLIERNRSSEYWVRDGDDRIVVESVLGCHDIAVQPNLSEPFAGRRVLHTLSRNNDIAWILDWVRFYVAVHGADAVLLYDNASTDYSSDDLRAALAQAFPDVTARVVDWPFRYGPQGGMAGAVDGREAPWDSDFCQTGSMQHARFRFLGQARSVLNVDIDELVLSDRGRSVFEATEQTPGGFLKFAGHWISATTAHGVAPGCGRHGDFWLLDAREQDTCPPKWCVVPAKTSRTRHCWSAHNLFGARRNRRISGEFAYRHMRGISKGWKEVRWDACDYEPDRFTPDIDLRSAFESAGMRAAACQISDDLTPARRASR</sequence>
<evidence type="ECO:0008006" key="3">
    <source>
        <dbReference type="Google" id="ProtNLM"/>
    </source>
</evidence>
<name>A0A916X5M3_9SPHN</name>